<comment type="pathway">
    <text evidence="2 11">Cofactor biosynthesis; NAD(+) biosynthesis; deamido-NAD(+) from nicotinate D-ribonucleotide: step 1/1.</text>
</comment>
<gene>
    <name evidence="11 13" type="primary">nadD</name>
    <name evidence="13" type="ORF">JIN78_12985</name>
</gene>
<evidence type="ECO:0000256" key="10">
    <source>
        <dbReference type="ARBA" id="ARBA00048721"/>
    </source>
</evidence>
<dbReference type="PANTHER" id="PTHR39321">
    <property type="entry name" value="NICOTINATE-NUCLEOTIDE ADENYLYLTRANSFERASE-RELATED"/>
    <property type="match status" value="1"/>
</dbReference>
<dbReference type="GO" id="GO:0009435">
    <property type="term" value="P:NAD+ biosynthetic process"/>
    <property type="evidence" value="ECO:0007669"/>
    <property type="project" value="UniProtKB-UniRule"/>
</dbReference>
<protein>
    <recommendedName>
        <fullName evidence="11">Probable nicotinate-nucleotide adenylyltransferase</fullName>
        <ecNumber evidence="11">2.7.7.18</ecNumber>
    </recommendedName>
    <alternativeName>
        <fullName evidence="11">Deamido-NAD(+) diphosphorylase</fullName>
    </alternativeName>
    <alternativeName>
        <fullName evidence="11">Deamido-NAD(+) pyrophosphorylase</fullName>
    </alternativeName>
    <alternativeName>
        <fullName evidence="11">Nicotinate mononucleotide adenylyltransferase</fullName>
        <shortName evidence="11">NaMN adenylyltransferase</shortName>
    </alternativeName>
</protein>
<name>A0A934VIE1_9BACT</name>
<dbReference type="EC" id="2.7.7.18" evidence="11"/>
<evidence type="ECO:0000256" key="6">
    <source>
        <dbReference type="ARBA" id="ARBA00022695"/>
    </source>
</evidence>
<dbReference type="Pfam" id="PF01467">
    <property type="entry name" value="CTP_transf_like"/>
    <property type="match status" value="1"/>
</dbReference>
<dbReference type="Proteomes" id="UP000604083">
    <property type="component" value="Unassembled WGS sequence"/>
</dbReference>
<evidence type="ECO:0000313" key="13">
    <source>
        <dbReference type="EMBL" id="MBK1834978.1"/>
    </source>
</evidence>
<evidence type="ECO:0000256" key="8">
    <source>
        <dbReference type="ARBA" id="ARBA00022840"/>
    </source>
</evidence>
<evidence type="ECO:0000256" key="3">
    <source>
        <dbReference type="ARBA" id="ARBA00009014"/>
    </source>
</evidence>
<keyword evidence="7 11" id="KW-0547">Nucleotide-binding</keyword>
<feature type="domain" description="Cytidyltransferase-like" evidence="12">
    <location>
        <begin position="12"/>
        <end position="170"/>
    </location>
</feature>
<accession>A0A934VIE1</accession>
<evidence type="ECO:0000256" key="9">
    <source>
        <dbReference type="ARBA" id="ARBA00023027"/>
    </source>
</evidence>
<comment type="catalytic activity">
    <reaction evidence="10 11">
        <text>nicotinate beta-D-ribonucleotide + ATP + H(+) = deamido-NAD(+) + diphosphate</text>
        <dbReference type="Rhea" id="RHEA:22860"/>
        <dbReference type="ChEBI" id="CHEBI:15378"/>
        <dbReference type="ChEBI" id="CHEBI:30616"/>
        <dbReference type="ChEBI" id="CHEBI:33019"/>
        <dbReference type="ChEBI" id="CHEBI:57502"/>
        <dbReference type="ChEBI" id="CHEBI:58437"/>
        <dbReference type="EC" id="2.7.7.18"/>
    </reaction>
</comment>
<evidence type="ECO:0000256" key="2">
    <source>
        <dbReference type="ARBA" id="ARBA00005019"/>
    </source>
</evidence>
<dbReference type="EMBL" id="JAENIO010000037">
    <property type="protein sequence ID" value="MBK1834978.1"/>
    <property type="molecule type" value="Genomic_DNA"/>
</dbReference>
<dbReference type="InterPro" id="IPR014729">
    <property type="entry name" value="Rossmann-like_a/b/a_fold"/>
</dbReference>
<keyword evidence="4 11" id="KW-0662">Pyridine nucleotide biosynthesis</keyword>
<sequence length="199" mass="22527">MPSPEKREKIALFGGTFDPVHAGHMEVADQAVTALALSRVVFLPCRQSPHKVQRAGASEADRLAMLRLATQDQPWAVVDDWEYHQPVPSYSWRTAEAFQVKYPRARLSWLMGWDQWAVLPSWSRFDYLAELVSFIVHDRDGRGAEDAPSYPGVRVTFVSGHHPASSSRIRDLRATGQEAPAGWLAPSVQRYLEREALYR</sequence>
<evidence type="ECO:0000256" key="1">
    <source>
        <dbReference type="ARBA" id="ARBA00002324"/>
    </source>
</evidence>
<comment type="similarity">
    <text evidence="3 11">Belongs to the NadD family.</text>
</comment>
<dbReference type="HAMAP" id="MF_00244">
    <property type="entry name" value="NaMN_adenylyltr"/>
    <property type="match status" value="1"/>
</dbReference>
<keyword evidence="9 11" id="KW-0520">NAD</keyword>
<evidence type="ECO:0000313" key="14">
    <source>
        <dbReference type="Proteomes" id="UP000604083"/>
    </source>
</evidence>
<proteinExistence type="inferred from homology"/>
<keyword evidence="5 11" id="KW-0808">Transferase</keyword>
<evidence type="ECO:0000256" key="4">
    <source>
        <dbReference type="ARBA" id="ARBA00022642"/>
    </source>
</evidence>
<evidence type="ECO:0000256" key="5">
    <source>
        <dbReference type="ARBA" id="ARBA00022679"/>
    </source>
</evidence>
<comment type="caution">
    <text evidence="13">The sequence shown here is derived from an EMBL/GenBank/DDBJ whole genome shotgun (WGS) entry which is preliminary data.</text>
</comment>
<dbReference type="InterPro" id="IPR004821">
    <property type="entry name" value="Cyt_trans-like"/>
</dbReference>
<comment type="function">
    <text evidence="1 11">Catalyzes the reversible adenylation of nicotinate mononucleotide (NaMN) to nicotinic acid adenine dinucleotide (NaAD).</text>
</comment>
<keyword evidence="6 11" id="KW-0548">Nucleotidyltransferase</keyword>
<evidence type="ECO:0000256" key="11">
    <source>
        <dbReference type="HAMAP-Rule" id="MF_00244"/>
    </source>
</evidence>
<dbReference type="NCBIfam" id="TIGR00125">
    <property type="entry name" value="cyt_tran_rel"/>
    <property type="match status" value="1"/>
</dbReference>
<dbReference type="RefSeq" id="WP_200392412.1">
    <property type="nucleotide sequence ID" value="NZ_JAENIO010000037.1"/>
</dbReference>
<dbReference type="PANTHER" id="PTHR39321:SF3">
    <property type="entry name" value="PHOSPHOPANTETHEINE ADENYLYLTRANSFERASE"/>
    <property type="match status" value="1"/>
</dbReference>
<reference evidence="13" key="1">
    <citation type="submission" date="2021-01" db="EMBL/GenBank/DDBJ databases">
        <title>Modified the classification status of verrucomicrobia.</title>
        <authorList>
            <person name="Feng X."/>
        </authorList>
    </citation>
    <scope>NUCLEOTIDE SEQUENCE</scope>
    <source>
        <strain evidence="13">KCTC 12986</strain>
    </source>
</reference>
<keyword evidence="8 11" id="KW-0067">ATP-binding</keyword>
<dbReference type="SUPFAM" id="SSF52374">
    <property type="entry name" value="Nucleotidylyl transferase"/>
    <property type="match status" value="1"/>
</dbReference>
<evidence type="ECO:0000259" key="12">
    <source>
        <dbReference type="Pfam" id="PF01467"/>
    </source>
</evidence>
<dbReference type="InterPro" id="IPR005248">
    <property type="entry name" value="NadD/NMNAT"/>
</dbReference>
<dbReference type="Gene3D" id="3.40.50.620">
    <property type="entry name" value="HUPs"/>
    <property type="match status" value="1"/>
</dbReference>
<evidence type="ECO:0000256" key="7">
    <source>
        <dbReference type="ARBA" id="ARBA00022741"/>
    </source>
</evidence>
<dbReference type="GO" id="GO:0004515">
    <property type="term" value="F:nicotinate-nucleotide adenylyltransferase activity"/>
    <property type="evidence" value="ECO:0007669"/>
    <property type="project" value="UniProtKB-UniRule"/>
</dbReference>
<dbReference type="AlphaFoldDB" id="A0A934VIE1"/>
<dbReference type="GO" id="GO:0005524">
    <property type="term" value="F:ATP binding"/>
    <property type="evidence" value="ECO:0007669"/>
    <property type="project" value="UniProtKB-KW"/>
</dbReference>
<organism evidence="13 14">
    <name type="scientific">Roseibacillus ishigakijimensis</name>
    <dbReference type="NCBI Taxonomy" id="454146"/>
    <lineage>
        <taxon>Bacteria</taxon>
        <taxon>Pseudomonadati</taxon>
        <taxon>Verrucomicrobiota</taxon>
        <taxon>Verrucomicrobiia</taxon>
        <taxon>Verrucomicrobiales</taxon>
        <taxon>Verrucomicrobiaceae</taxon>
        <taxon>Roseibacillus</taxon>
    </lineage>
</organism>
<dbReference type="NCBIfam" id="TIGR00482">
    <property type="entry name" value="nicotinate (nicotinamide) nucleotide adenylyltransferase"/>
    <property type="match status" value="1"/>
</dbReference>
<dbReference type="CDD" id="cd02165">
    <property type="entry name" value="NMNAT"/>
    <property type="match status" value="1"/>
</dbReference>
<keyword evidence="14" id="KW-1185">Reference proteome</keyword>